<feature type="chain" id="PRO_5042252870" evidence="9">
    <location>
        <begin position="21"/>
        <end position="235"/>
    </location>
</feature>
<dbReference type="EMBL" id="JAGXEW010000031">
    <property type="protein sequence ID" value="KAK1155358.1"/>
    <property type="molecule type" value="Genomic_DNA"/>
</dbReference>
<dbReference type="InterPro" id="IPR003531">
    <property type="entry name" value="Hempt_rcpt_S_F1_CS"/>
</dbReference>
<dbReference type="InterPro" id="IPR040951">
    <property type="entry name" value="IL2RB_N1"/>
</dbReference>
<dbReference type="PANTHER" id="PTHR23037">
    <property type="entry name" value="CYTOKINE RECEPTOR"/>
    <property type="match status" value="1"/>
</dbReference>
<keyword evidence="12" id="KW-1185">Reference proteome</keyword>
<organism evidence="11 12">
    <name type="scientific">Acipenser oxyrinchus oxyrinchus</name>
    <dbReference type="NCBI Taxonomy" id="40147"/>
    <lineage>
        <taxon>Eukaryota</taxon>
        <taxon>Metazoa</taxon>
        <taxon>Chordata</taxon>
        <taxon>Craniata</taxon>
        <taxon>Vertebrata</taxon>
        <taxon>Euteleostomi</taxon>
        <taxon>Actinopterygii</taxon>
        <taxon>Chondrostei</taxon>
        <taxon>Acipenseriformes</taxon>
        <taxon>Acipenseridae</taxon>
        <taxon>Acipenser</taxon>
    </lineage>
</organism>
<keyword evidence="4 9" id="KW-0732">Signal</keyword>
<sequence>MAGFNLLILSISFCVFQSAAQSHQEGGSLKCVSDYKSTLSCAWNTTGKLRESSCRLHFTWTVSRRQKKLQRSETCELQDSPSDPLMQSCSVIAGGNQKWQTFTSITVITSRVKCGNSSQDAANITFKPSENVKMHPPFAPSIVDSTNITWSLNQSLISVYLQERVFQIRFKRKEKSWEDARVISEFRGQEWTRLNEKWLEQDAVYETQVRVKPRVHAGEWSEWSPVTEWRSQVGN</sequence>
<dbReference type="AlphaFoldDB" id="A0AAD8FTM2"/>
<accession>A0AAD8FTM2</accession>
<feature type="signal peptide" evidence="9">
    <location>
        <begin position="1"/>
        <end position="20"/>
    </location>
</feature>
<evidence type="ECO:0000256" key="9">
    <source>
        <dbReference type="SAM" id="SignalP"/>
    </source>
</evidence>
<protein>
    <submittedName>
        <fullName evidence="11">Interleukin-2 receptor subunit beta-like</fullName>
    </submittedName>
</protein>
<dbReference type="InterPro" id="IPR013783">
    <property type="entry name" value="Ig-like_fold"/>
</dbReference>
<keyword evidence="8 11" id="KW-0675">Receptor</keyword>
<dbReference type="GO" id="GO:0004896">
    <property type="term" value="F:cytokine receptor activity"/>
    <property type="evidence" value="ECO:0007669"/>
    <property type="project" value="InterPro"/>
</dbReference>
<dbReference type="Proteomes" id="UP001230051">
    <property type="component" value="Unassembled WGS sequence"/>
</dbReference>
<dbReference type="SUPFAM" id="SSF49265">
    <property type="entry name" value="Fibronectin type III"/>
    <property type="match status" value="2"/>
</dbReference>
<evidence type="ECO:0000256" key="2">
    <source>
        <dbReference type="ARBA" id="ARBA00008280"/>
    </source>
</evidence>
<comment type="subcellular location">
    <subcellularLocation>
        <location evidence="1">Membrane</location>
        <topology evidence="1">Single-pass membrane protein</topology>
    </subcellularLocation>
</comment>
<dbReference type="GO" id="GO:0009897">
    <property type="term" value="C:external side of plasma membrane"/>
    <property type="evidence" value="ECO:0007669"/>
    <property type="project" value="TreeGrafter"/>
</dbReference>
<evidence type="ECO:0000259" key="10">
    <source>
        <dbReference type="Pfam" id="PF18707"/>
    </source>
</evidence>
<evidence type="ECO:0000256" key="1">
    <source>
        <dbReference type="ARBA" id="ARBA00004167"/>
    </source>
</evidence>
<evidence type="ECO:0000313" key="11">
    <source>
        <dbReference type="EMBL" id="KAK1155358.1"/>
    </source>
</evidence>
<dbReference type="InterPro" id="IPR036116">
    <property type="entry name" value="FN3_sf"/>
</dbReference>
<keyword evidence="7" id="KW-1015">Disulfide bond</keyword>
<evidence type="ECO:0000256" key="8">
    <source>
        <dbReference type="ARBA" id="ARBA00023170"/>
    </source>
</evidence>
<feature type="domain" description="Interleukin-2 receptor subunit beta N-terminal" evidence="10">
    <location>
        <begin position="28"/>
        <end position="120"/>
    </location>
</feature>
<keyword evidence="6" id="KW-0472">Membrane</keyword>
<dbReference type="Pfam" id="PF18707">
    <property type="entry name" value="IL2RB_N1"/>
    <property type="match status" value="1"/>
</dbReference>
<dbReference type="GO" id="GO:0016064">
    <property type="term" value="P:immunoglobulin mediated immune response"/>
    <property type="evidence" value="ECO:0007669"/>
    <property type="project" value="TreeGrafter"/>
</dbReference>
<comment type="similarity">
    <text evidence="2">Belongs to the type I cytokine receptor family. Type 4 subfamily.</text>
</comment>
<evidence type="ECO:0000256" key="7">
    <source>
        <dbReference type="ARBA" id="ARBA00023157"/>
    </source>
</evidence>
<evidence type="ECO:0000256" key="5">
    <source>
        <dbReference type="ARBA" id="ARBA00022989"/>
    </source>
</evidence>
<dbReference type="PROSITE" id="PS01355">
    <property type="entry name" value="HEMATOPO_REC_S_F1"/>
    <property type="match status" value="1"/>
</dbReference>
<keyword evidence="5" id="KW-1133">Transmembrane helix</keyword>
<proteinExistence type="inferred from homology"/>
<comment type="caution">
    <text evidence="11">The sequence shown here is derived from an EMBL/GenBank/DDBJ whole genome shotgun (WGS) entry which is preliminary data.</text>
</comment>
<evidence type="ECO:0000256" key="6">
    <source>
        <dbReference type="ARBA" id="ARBA00023136"/>
    </source>
</evidence>
<evidence type="ECO:0000313" key="12">
    <source>
        <dbReference type="Proteomes" id="UP001230051"/>
    </source>
</evidence>
<name>A0AAD8FTM2_ACIOX</name>
<gene>
    <name evidence="11" type="primary">Il2rb</name>
    <name evidence="11" type="ORF">AOXY_G27144</name>
</gene>
<reference evidence="11" key="1">
    <citation type="submission" date="2022-02" db="EMBL/GenBank/DDBJ databases">
        <title>Atlantic sturgeon de novo genome assembly.</title>
        <authorList>
            <person name="Stock M."/>
            <person name="Klopp C."/>
            <person name="Guiguen Y."/>
            <person name="Cabau C."/>
            <person name="Parinello H."/>
            <person name="Santidrian Yebra-Pimentel E."/>
            <person name="Kuhl H."/>
            <person name="Dirks R.P."/>
            <person name="Guessner J."/>
            <person name="Wuertz S."/>
            <person name="Du K."/>
            <person name="Schartl M."/>
        </authorList>
    </citation>
    <scope>NUCLEOTIDE SEQUENCE</scope>
    <source>
        <strain evidence="11">STURGEONOMICS-FGT-2020</strain>
        <tissue evidence="11">Whole blood</tissue>
    </source>
</reference>
<dbReference type="Gene3D" id="2.60.40.10">
    <property type="entry name" value="Immunoglobulins"/>
    <property type="match status" value="2"/>
</dbReference>
<keyword evidence="3" id="KW-0812">Transmembrane</keyword>
<dbReference type="PANTHER" id="PTHR23037:SF22">
    <property type="entry name" value="CYTOKINE RECEPTOR COMMON SUBUNIT BETA"/>
    <property type="match status" value="1"/>
</dbReference>
<evidence type="ECO:0000256" key="3">
    <source>
        <dbReference type="ARBA" id="ARBA00022692"/>
    </source>
</evidence>
<evidence type="ECO:0000256" key="4">
    <source>
        <dbReference type="ARBA" id="ARBA00022729"/>
    </source>
</evidence>